<sequence>MARLSFFYLGLALSAIPATLAGPACAKKFFKAADCVAKCQSKWGWTGAMMNTDPWGSVVKKTDTANNWDAVIAKACGVALYVVF</sequence>
<feature type="signal peptide" evidence="1">
    <location>
        <begin position="1"/>
        <end position="21"/>
    </location>
</feature>
<accession>A0A0D2LF45</accession>
<dbReference type="AlphaFoldDB" id="A0A0D2LF45"/>
<dbReference type="EMBL" id="KN817529">
    <property type="protein sequence ID" value="KJA26167.1"/>
    <property type="molecule type" value="Genomic_DNA"/>
</dbReference>
<keyword evidence="1" id="KW-0732">Signal</keyword>
<organism evidence="2 3">
    <name type="scientific">Hypholoma sublateritium (strain FD-334 SS-4)</name>
    <dbReference type="NCBI Taxonomy" id="945553"/>
    <lineage>
        <taxon>Eukaryota</taxon>
        <taxon>Fungi</taxon>
        <taxon>Dikarya</taxon>
        <taxon>Basidiomycota</taxon>
        <taxon>Agaricomycotina</taxon>
        <taxon>Agaricomycetes</taxon>
        <taxon>Agaricomycetidae</taxon>
        <taxon>Agaricales</taxon>
        <taxon>Agaricineae</taxon>
        <taxon>Strophariaceae</taxon>
        <taxon>Hypholoma</taxon>
    </lineage>
</organism>
<name>A0A0D2LF45_HYPSF</name>
<evidence type="ECO:0000313" key="2">
    <source>
        <dbReference type="EMBL" id="KJA26167.1"/>
    </source>
</evidence>
<evidence type="ECO:0000313" key="3">
    <source>
        <dbReference type="Proteomes" id="UP000054270"/>
    </source>
</evidence>
<keyword evidence="3" id="KW-1185">Reference proteome</keyword>
<feature type="chain" id="PRO_5002246448" evidence="1">
    <location>
        <begin position="22"/>
        <end position="84"/>
    </location>
</feature>
<protein>
    <submittedName>
        <fullName evidence="2">Uncharacterized protein</fullName>
    </submittedName>
</protein>
<dbReference type="STRING" id="945553.A0A0D2LF45"/>
<dbReference type="Proteomes" id="UP000054270">
    <property type="component" value="Unassembled WGS sequence"/>
</dbReference>
<evidence type="ECO:0000256" key="1">
    <source>
        <dbReference type="SAM" id="SignalP"/>
    </source>
</evidence>
<dbReference type="OrthoDB" id="10571777at2759"/>
<reference evidence="3" key="1">
    <citation type="submission" date="2014-04" db="EMBL/GenBank/DDBJ databases">
        <title>Evolutionary Origins and Diversification of the Mycorrhizal Mutualists.</title>
        <authorList>
            <consortium name="DOE Joint Genome Institute"/>
            <consortium name="Mycorrhizal Genomics Consortium"/>
            <person name="Kohler A."/>
            <person name="Kuo A."/>
            <person name="Nagy L.G."/>
            <person name="Floudas D."/>
            <person name="Copeland A."/>
            <person name="Barry K.W."/>
            <person name="Cichocki N."/>
            <person name="Veneault-Fourrey C."/>
            <person name="LaButti K."/>
            <person name="Lindquist E.A."/>
            <person name="Lipzen A."/>
            <person name="Lundell T."/>
            <person name="Morin E."/>
            <person name="Murat C."/>
            <person name="Riley R."/>
            <person name="Ohm R."/>
            <person name="Sun H."/>
            <person name="Tunlid A."/>
            <person name="Henrissat B."/>
            <person name="Grigoriev I.V."/>
            <person name="Hibbett D.S."/>
            <person name="Martin F."/>
        </authorList>
    </citation>
    <scope>NUCLEOTIDE SEQUENCE [LARGE SCALE GENOMIC DNA]</scope>
    <source>
        <strain evidence="3">FD-334 SS-4</strain>
    </source>
</reference>
<gene>
    <name evidence="2" type="ORF">HYPSUDRAFT_160015</name>
</gene>
<proteinExistence type="predicted"/>